<sequence>MEMERLQDAIEMATPDAGFSAQPTVIYVDDEADFPGGKSFLSQQTVQNTKTSAEAAATVLTAMVPPPATPLAASTQTTPSAAGTRGEMAAHGMNSVTIVQNGPEICVPLVNSRVTWCSKRPRVSGNGCPPVGLELVQLVEGAP</sequence>
<evidence type="ECO:0000313" key="2">
    <source>
        <dbReference type="EMBL" id="GGO64690.1"/>
    </source>
</evidence>
<reference evidence="2" key="2">
    <citation type="submission" date="2020-09" db="EMBL/GenBank/DDBJ databases">
        <authorList>
            <person name="Sun Q."/>
            <person name="Zhou Y."/>
        </authorList>
    </citation>
    <scope>NUCLEOTIDE SEQUENCE</scope>
    <source>
        <strain evidence="2">CGMCC 4.7368</strain>
    </source>
</reference>
<proteinExistence type="predicted"/>
<protein>
    <submittedName>
        <fullName evidence="2">Uncharacterized protein</fullName>
    </submittedName>
</protein>
<evidence type="ECO:0000313" key="3">
    <source>
        <dbReference type="Proteomes" id="UP000646523"/>
    </source>
</evidence>
<feature type="compositionally biased region" description="Polar residues" evidence="1">
    <location>
        <begin position="72"/>
        <end position="81"/>
    </location>
</feature>
<organism evidence="2 3">
    <name type="scientific">Nonomuraea cavernae</name>
    <dbReference type="NCBI Taxonomy" id="2045107"/>
    <lineage>
        <taxon>Bacteria</taxon>
        <taxon>Bacillati</taxon>
        <taxon>Actinomycetota</taxon>
        <taxon>Actinomycetes</taxon>
        <taxon>Streptosporangiales</taxon>
        <taxon>Streptosporangiaceae</taxon>
        <taxon>Nonomuraea</taxon>
    </lineage>
</organism>
<dbReference type="Proteomes" id="UP000646523">
    <property type="component" value="Unassembled WGS sequence"/>
</dbReference>
<dbReference type="EMBL" id="BMNH01000003">
    <property type="protein sequence ID" value="GGO64690.1"/>
    <property type="molecule type" value="Genomic_DNA"/>
</dbReference>
<name>A0A918DG34_9ACTN</name>
<dbReference type="AlphaFoldDB" id="A0A918DG34"/>
<reference evidence="2" key="1">
    <citation type="journal article" date="2014" name="Int. J. Syst. Evol. Microbiol.">
        <title>Complete genome sequence of Corynebacterium casei LMG S-19264T (=DSM 44701T), isolated from a smear-ripened cheese.</title>
        <authorList>
            <consortium name="US DOE Joint Genome Institute (JGI-PGF)"/>
            <person name="Walter F."/>
            <person name="Albersmeier A."/>
            <person name="Kalinowski J."/>
            <person name="Ruckert C."/>
        </authorList>
    </citation>
    <scope>NUCLEOTIDE SEQUENCE</scope>
    <source>
        <strain evidence="2">CGMCC 4.7368</strain>
    </source>
</reference>
<feature type="region of interest" description="Disordered" evidence="1">
    <location>
        <begin position="67"/>
        <end position="86"/>
    </location>
</feature>
<evidence type="ECO:0000256" key="1">
    <source>
        <dbReference type="SAM" id="MobiDB-lite"/>
    </source>
</evidence>
<keyword evidence="3" id="KW-1185">Reference proteome</keyword>
<gene>
    <name evidence="2" type="ORF">GCM10012289_14620</name>
</gene>
<accession>A0A918DG34</accession>
<comment type="caution">
    <text evidence="2">The sequence shown here is derived from an EMBL/GenBank/DDBJ whole genome shotgun (WGS) entry which is preliminary data.</text>
</comment>